<evidence type="ECO:0000256" key="2">
    <source>
        <dbReference type="SAM" id="SignalP"/>
    </source>
</evidence>
<feature type="coiled-coil region" evidence="1">
    <location>
        <begin position="37"/>
        <end position="71"/>
    </location>
</feature>
<evidence type="ECO:0008006" key="5">
    <source>
        <dbReference type="Google" id="ProtNLM"/>
    </source>
</evidence>
<accession>A0A5B8VAZ2</accession>
<dbReference type="Proteomes" id="UP000321533">
    <property type="component" value="Chromosome"/>
</dbReference>
<keyword evidence="2" id="KW-0732">Signal</keyword>
<feature type="chain" id="PRO_5022908587" description="SlyX family protein" evidence="2">
    <location>
        <begin position="20"/>
        <end position="95"/>
    </location>
</feature>
<dbReference type="EMBL" id="CP042435">
    <property type="protein sequence ID" value="QEC68647.1"/>
    <property type="molecule type" value="Genomic_DNA"/>
</dbReference>
<dbReference type="AlphaFoldDB" id="A0A5B8VAZ2"/>
<sequence>MKKLVLLIAISCFSVMSFAQPETEFNIKKPDTSAREVIVSQERVAKLEKEIEELKASHAELQRQLAEIKNHLPVVKKRKPVVSRVGSKQGVWVEE</sequence>
<evidence type="ECO:0000313" key="4">
    <source>
        <dbReference type="Proteomes" id="UP000321533"/>
    </source>
</evidence>
<evidence type="ECO:0000256" key="1">
    <source>
        <dbReference type="SAM" id="Coils"/>
    </source>
</evidence>
<dbReference type="RefSeq" id="WP_147190882.1">
    <property type="nucleotide sequence ID" value="NZ_CP042435.1"/>
</dbReference>
<proteinExistence type="predicted"/>
<organism evidence="3 4">
    <name type="scientific">Panacibacter ginsenosidivorans</name>
    <dbReference type="NCBI Taxonomy" id="1813871"/>
    <lineage>
        <taxon>Bacteria</taxon>
        <taxon>Pseudomonadati</taxon>
        <taxon>Bacteroidota</taxon>
        <taxon>Chitinophagia</taxon>
        <taxon>Chitinophagales</taxon>
        <taxon>Chitinophagaceae</taxon>
        <taxon>Panacibacter</taxon>
    </lineage>
</organism>
<protein>
    <recommendedName>
        <fullName evidence="5">SlyX family protein</fullName>
    </recommendedName>
</protein>
<evidence type="ECO:0000313" key="3">
    <source>
        <dbReference type="EMBL" id="QEC68647.1"/>
    </source>
</evidence>
<keyword evidence="1" id="KW-0175">Coiled coil</keyword>
<dbReference type="KEGG" id="pgin:FRZ67_15520"/>
<feature type="signal peptide" evidence="2">
    <location>
        <begin position="1"/>
        <end position="19"/>
    </location>
</feature>
<name>A0A5B8VAZ2_9BACT</name>
<keyword evidence="4" id="KW-1185">Reference proteome</keyword>
<reference evidence="3 4" key="1">
    <citation type="journal article" date="2016" name="Int. J. Syst. Evol. Microbiol.">
        <title>Panacibacter ginsenosidivorans gen. nov., sp. nov., with ginsenoside converting activity isolated from soil of a ginseng field.</title>
        <authorList>
            <person name="Siddiqi M.Z."/>
            <person name="Muhammad Shafi S."/>
            <person name="Choi K.D."/>
            <person name="Im W.T."/>
        </authorList>
    </citation>
    <scope>NUCLEOTIDE SEQUENCE [LARGE SCALE GENOMIC DNA]</scope>
    <source>
        <strain evidence="3 4">Gsoil1550</strain>
    </source>
</reference>
<gene>
    <name evidence="3" type="ORF">FRZ67_15520</name>
</gene>